<dbReference type="SUPFAM" id="SSF53448">
    <property type="entry name" value="Nucleotide-diphospho-sugar transferases"/>
    <property type="match status" value="1"/>
</dbReference>
<accession>A0A1W6LAC7</accession>
<dbReference type="GO" id="GO:0016758">
    <property type="term" value="F:hexosyltransferase activity"/>
    <property type="evidence" value="ECO:0007669"/>
    <property type="project" value="UniProtKB-ARBA"/>
</dbReference>
<dbReference type="OrthoDB" id="9815829at2"/>
<protein>
    <recommendedName>
        <fullName evidence="1">Glycosyltransferase 2-like domain-containing protein</fullName>
    </recommendedName>
</protein>
<evidence type="ECO:0000259" key="1">
    <source>
        <dbReference type="Pfam" id="PF00535"/>
    </source>
</evidence>
<dbReference type="AlphaFoldDB" id="A0A1W6LAC7"/>
<reference evidence="2 3" key="1">
    <citation type="submission" date="2016-04" db="EMBL/GenBank/DDBJ databases">
        <title>Complete genome sequence of natural rubber-degrading, novel Gram-negative bacterium, Rhizobacter gummiphilus strain NS21.</title>
        <authorList>
            <person name="Tabata M."/>
            <person name="Kasai D."/>
            <person name="Fukuda M."/>
        </authorList>
    </citation>
    <scope>NUCLEOTIDE SEQUENCE [LARGE SCALE GENOMIC DNA]</scope>
    <source>
        <strain evidence="2 3">NS21</strain>
    </source>
</reference>
<dbReference type="InterPro" id="IPR029044">
    <property type="entry name" value="Nucleotide-diphossugar_trans"/>
</dbReference>
<evidence type="ECO:0000313" key="2">
    <source>
        <dbReference type="EMBL" id="ARN21239.1"/>
    </source>
</evidence>
<gene>
    <name evidence="2" type="ORF">A4W93_15780</name>
</gene>
<dbReference type="Gene3D" id="3.90.550.10">
    <property type="entry name" value="Spore Coat Polysaccharide Biosynthesis Protein SpsA, Chain A"/>
    <property type="match status" value="1"/>
</dbReference>
<feature type="domain" description="Glycosyltransferase 2-like" evidence="1">
    <location>
        <begin position="7"/>
        <end position="121"/>
    </location>
</feature>
<organism evidence="2 3">
    <name type="scientific">Piscinibacter gummiphilus</name>
    <dbReference type="NCBI Taxonomy" id="946333"/>
    <lineage>
        <taxon>Bacteria</taxon>
        <taxon>Pseudomonadati</taxon>
        <taxon>Pseudomonadota</taxon>
        <taxon>Betaproteobacteria</taxon>
        <taxon>Burkholderiales</taxon>
        <taxon>Sphaerotilaceae</taxon>
        <taxon>Piscinibacter</taxon>
    </lineage>
</organism>
<keyword evidence="3" id="KW-1185">Reference proteome</keyword>
<dbReference type="EMBL" id="CP015118">
    <property type="protein sequence ID" value="ARN21239.1"/>
    <property type="molecule type" value="Genomic_DNA"/>
</dbReference>
<dbReference type="CDD" id="cd00761">
    <property type="entry name" value="Glyco_tranf_GTA_type"/>
    <property type="match status" value="1"/>
</dbReference>
<evidence type="ECO:0000313" key="3">
    <source>
        <dbReference type="Proteomes" id="UP000193427"/>
    </source>
</evidence>
<dbReference type="RefSeq" id="WP_085751527.1">
    <property type="nucleotide sequence ID" value="NZ_BSPR01000004.1"/>
</dbReference>
<proteinExistence type="predicted"/>
<dbReference type="KEGG" id="rgu:A4W93_15780"/>
<dbReference type="PANTHER" id="PTHR22916">
    <property type="entry name" value="GLYCOSYLTRANSFERASE"/>
    <property type="match status" value="1"/>
</dbReference>
<dbReference type="Pfam" id="PF00535">
    <property type="entry name" value="Glycos_transf_2"/>
    <property type="match status" value="1"/>
</dbReference>
<name>A0A1W6LAC7_9BURK</name>
<dbReference type="InterPro" id="IPR001173">
    <property type="entry name" value="Glyco_trans_2-like"/>
</dbReference>
<sequence length="406" mass="46275">MNAPLVSFCIPTYNRSRYLDSLLQSLSDHLAEFPFSHEVFISDNASTDETPEIVARYADRLPLRSVRHETNRGGRANYQYMMAQAKGRYVIYVADDDCVMGAEVARAIEVMEANPQIGIAYAPWRLLDLVADKDLGQFYRQDRDVLIPQGEHRMLLDTLLRYGIWPEIYICRREMVQSVMPRIHEQAYYAFVHASEFVEHSSVLFMKDSYYVSMTNYFADHQRVQGGTEEAEMAWDRYRSGLEYILGRASGQVSDMERLGFLLRIQDHVAERIATAVRLRMRSERDPVETYYLAYRLKALGAEAKLSMALSSLRLLAVLAFLAEDPELNRDVTDLVCLGTFEPDLRDLIVSKMKHTPRFVAHASQLEPLGANTLVFARGAQTADVLPAGSSARFVSELQLMTKFPV</sequence>
<dbReference type="STRING" id="946333.A4W93_15780"/>
<dbReference type="Proteomes" id="UP000193427">
    <property type="component" value="Chromosome"/>
</dbReference>